<evidence type="ECO:0000313" key="5">
    <source>
        <dbReference type="EMBL" id="GAA0616409.1"/>
    </source>
</evidence>
<accession>A0ABN1GQG2</accession>
<protein>
    <submittedName>
        <fullName evidence="5">ATP-dependent acyl-CoA ligase</fullName>
    </submittedName>
</protein>
<evidence type="ECO:0000259" key="4">
    <source>
        <dbReference type="Pfam" id="PF13193"/>
    </source>
</evidence>
<evidence type="ECO:0000256" key="2">
    <source>
        <dbReference type="ARBA" id="ARBA00022598"/>
    </source>
</evidence>
<evidence type="ECO:0000256" key="1">
    <source>
        <dbReference type="ARBA" id="ARBA00006432"/>
    </source>
</evidence>
<dbReference type="Pfam" id="PF00501">
    <property type="entry name" value="AMP-binding"/>
    <property type="match status" value="1"/>
</dbReference>
<dbReference type="PROSITE" id="PS00455">
    <property type="entry name" value="AMP_BINDING"/>
    <property type="match status" value="1"/>
</dbReference>
<comment type="caution">
    <text evidence="5">The sequence shown here is derived from an EMBL/GenBank/DDBJ whole genome shotgun (WGS) entry which is preliminary data.</text>
</comment>
<organism evidence="5 6">
    <name type="scientific">Sporichthya brevicatena</name>
    <dbReference type="NCBI Taxonomy" id="171442"/>
    <lineage>
        <taxon>Bacteria</taxon>
        <taxon>Bacillati</taxon>
        <taxon>Actinomycetota</taxon>
        <taxon>Actinomycetes</taxon>
        <taxon>Sporichthyales</taxon>
        <taxon>Sporichthyaceae</taxon>
        <taxon>Sporichthya</taxon>
    </lineage>
</organism>
<dbReference type="InterPro" id="IPR045851">
    <property type="entry name" value="AMP-bd_C_sf"/>
</dbReference>
<dbReference type="Gene3D" id="3.30.300.30">
    <property type="match status" value="1"/>
</dbReference>
<proteinExistence type="inferred from homology"/>
<feature type="domain" description="AMP-dependent synthetase/ligase" evidence="3">
    <location>
        <begin position="23"/>
        <end position="374"/>
    </location>
</feature>
<dbReference type="RefSeq" id="WP_344603818.1">
    <property type="nucleotide sequence ID" value="NZ_BAAAHE010000014.1"/>
</dbReference>
<evidence type="ECO:0000313" key="6">
    <source>
        <dbReference type="Proteomes" id="UP001500957"/>
    </source>
</evidence>
<dbReference type="PANTHER" id="PTHR43201:SF5">
    <property type="entry name" value="MEDIUM-CHAIN ACYL-COA LIGASE ACSF2, MITOCHONDRIAL"/>
    <property type="match status" value="1"/>
</dbReference>
<dbReference type="InterPro" id="IPR000873">
    <property type="entry name" value="AMP-dep_synth/lig_dom"/>
</dbReference>
<feature type="domain" description="AMP-binding enzyme C-terminal" evidence="4">
    <location>
        <begin position="434"/>
        <end position="509"/>
    </location>
</feature>
<comment type="similarity">
    <text evidence="1">Belongs to the ATP-dependent AMP-binding enzyme family.</text>
</comment>
<keyword evidence="6" id="KW-1185">Reference proteome</keyword>
<dbReference type="Proteomes" id="UP001500957">
    <property type="component" value="Unassembled WGS sequence"/>
</dbReference>
<name>A0ABN1GQG2_9ACTN</name>
<dbReference type="InterPro" id="IPR025110">
    <property type="entry name" value="AMP-bd_C"/>
</dbReference>
<dbReference type="PANTHER" id="PTHR43201">
    <property type="entry name" value="ACYL-COA SYNTHETASE"/>
    <property type="match status" value="1"/>
</dbReference>
<keyword evidence="2 5" id="KW-0436">Ligase</keyword>
<dbReference type="Pfam" id="PF13193">
    <property type="entry name" value="AMP-binding_C"/>
    <property type="match status" value="1"/>
</dbReference>
<gene>
    <name evidence="5" type="ORF">GCM10009547_18070</name>
</gene>
<dbReference type="Gene3D" id="3.40.50.12780">
    <property type="entry name" value="N-terminal domain of ligase-like"/>
    <property type="match status" value="1"/>
</dbReference>
<dbReference type="EMBL" id="BAAAHE010000014">
    <property type="protein sequence ID" value="GAA0616409.1"/>
    <property type="molecule type" value="Genomic_DNA"/>
</dbReference>
<sequence length="542" mass="59521">MTDSSWGPVTDTRTLGDVVVSGAKQWPDHPALVIDRVPITYAEADDRSNRTAAALHALGVRHGDRVALLVENCIEIADVWFACGKTGAIEVALNTAYRGDYLRHQLLNCLPRVLVIAAEYVDRLPDLELEGLAAVLVRGSLDGLPETLLGAPVLPVTHLLDGDPETLPSAEVSYADPLMIVYTGGTTGPSKGVVLPHRAVINAADTSFRNRGGREGDVVYSPLPLFHLNAHMVTVLGPMLHGGTGVLDQRFSVSQFWDRVDEVGADHIAILGAMLTMVWNLPPSARDAQHGVRVLIGAPISADMREQWESRYDLKVSQGFALTECTPICSRPIWLDSPPGSSGIPVESVEVRLFDDSDHEVPVGSVGEVCVRPRQPSVMFTEYFRNPEATLAVWRNGWFHTGDLGRFDENGFFYFEDRKKDYLRRRGENVSSFEVERTVRGFGGIADVAAIGVPSEFTEDDCLVAVVPAPGVTIEPFELIRYCARNMPFFAVPRYVRLVEELPKSPVGKILKYVLREQGTTGAFDLEAHGYRVNREGLVPTR</sequence>
<reference evidence="5 6" key="1">
    <citation type="journal article" date="2019" name="Int. J. Syst. Evol. Microbiol.">
        <title>The Global Catalogue of Microorganisms (GCM) 10K type strain sequencing project: providing services to taxonomists for standard genome sequencing and annotation.</title>
        <authorList>
            <consortium name="The Broad Institute Genomics Platform"/>
            <consortium name="The Broad Institute Genome Sequencing Center for Infectious Disease"/>
            <person name="Wu L."/>
            <person name="Ma J."/>
        </authorList>
    </citation>
    <scope>NUCLEOTIDE SEQUENCE [LARGE SCALE GENOMIC DNA]</scope>
    <source>
        <strain evidence="5 6">JCM 10671</strain>
    </source>
</reference>
<dbReference type="SUPFAM" id="SSF56801">
    <property type="entry name" value="Acetyl-CoA synthetase-like"/>
    <property type="match status" value="1"/>
</dbReference>
<dbReference type="InterPro" id="IPR020845">
    <property type="entry name" value="AMP-binding_CS"/>
</dbReference>
<dbReference type="GO" id="GO:0016874">
    <property type="term" value="F:ligase activity"/>
    <property type="evidence" value="ECO:0007669"/>
    <property type="project" value="UniProtKB-KW"/>
</dbReference>
<evidence type="ECO:0000259" key="3">
    <source>
        <dbReference type="Pfam" id="PF00501"/>
    </source>
</evidence>
<dbReference type="InterPro" id="IPR042099">
    <property type="entry name" value="ANL_N_sf"/>
</dbReference>